<evidence type="ECO:0000313" key="2">
    <source>
        <dbReference type="EMBL" id="GHE36316.1"/>
    </source>
</evidence>
<keyword evidence="3" id="KW-1185">Reference proteome</keyword>
<evidence type="ECO:0000313" key="3">
    <source>
        <dbReference type="Proteomes" id="UP000636453"/>
    </source>
</evidence>
<dbReference type="RefSeq" id="WP_146472346.1">
    <property type="nucleotide sequence ID" value="NZ_BNCF01000009.1"/>
</dbReference>
<organism evidence="2 3">
    <name type="scientific">Vulcaniibacterium thermophilum</name>
    <dbReference type="NCBI Taxonomy" id="1169913"/>
    <lineage>
        <taxon>Bacteria</taxon>
        <taxon>Pseudomonadati</taxon>
        <taxon>Pseudomonadota</taxon>
        <taxon>Gammaproteobacteria</taxon>
        <taxon>Lysobacterales</taxon>
        <taxon>Lysobacteraceae</taxon>
        <taxon>Vulcaniibacterium</taxon>
    </lineage>
</organism>
<comment type="caution">
    <text evidence="2">The sequence shown here is derived from an EMBL/GenBank/DDBJ whole genome shotgun (WGS) entry which is preliminary data.</text>
</comment>
<reference evidence="2" key="1">
    <citation type="journal article" date="2014" name="Int. J. Syst. Evol. Microbiol.">
        <title>Complete genome sequence of Corynebacterium casei LMG S-19264T (=DSM 44701T), isolated from a smear-ripened cheese.</title>
        <authorList>
            <consortium name="US DOE Joint Genome Institute (JGI-PGF)"/>
            <person name="Walter F."/>
            <person name="Albersmeier A."/>
            <person name="Kalinowski J."/>
            <person name="Ruckert C."/>
        </authorList>
    </citation>
    <scope>NUCLEOTIDE SEQUENCE</scope>
    <source>
        <strain evidence="2">KCTC 32020</strain>
    </source>
</reference>
<evidence type="ECO:0000256" key="1">
    <source>
        <dbReference type="SAM" id="SignalP"/>
    </source>
</evidence>
<feature type="chain" id="PRO_5038009277" description="DUF3016 domain-containing protein" evidence="1">
    <location>
        <begin position="23"/>
        <end position="179"/>
    </location>
</feature>
<name>A0A919DDP8_9GAMM</name>
<reference evidence="2" key="2">
    <citation type="submission" date="2020-09" db="EMBL/GenBank/DDBJ databases">
        <authorList>
            <person name="Sun Q."/>
            <person name="Kim S."/>
        </authorList>
    </citation>
    <scope>NUCLEOTIDE SEQUENCE</scope>
    <source>
        <strain evidence="2">KCTC 32020</strain>
    </source>
</reference>
<feature type="signal peptide" evidence="1">
    <location>
        <begin position="1"/>
        <end position="22"/>
    </location>
</feature>
<gene>
    <name evidence="2" type="ORF">GCM10007167_18100</name>
</gene>
<dbReference type="EMBL" id="BNCF01000009">
    <property type="protein sequence ID" value="GHE36316.1"/>
    <property type="molecule type" value="Genomic_DNA"/>
</dbReference>
<dbReference type="Pfam" id="PF11454">
    <property type="entry name" value="DUF3016"/>
    <property type="match status" value="1"/>
</dbReference>
<protein>
    <recommendedName>
        <fullName evidence="4">DUF3016 domain-containing protein</fullName>
    </recommendedName>
</protein>
<evidence type="ECO:0008006" key="4">
    <source>
        <dbReference type="Google" id="ProtNLM"/>
    </source>
</evidence>
<keyword evidence="1" id="KW-0732">Signal</keyword>
<accession>A0A919DDP8</accession>
<dbReference type="OrthoDB" id="195620at2"/>
<dbReference type="InterPro" id="IPR021557">
    <property type="entry name" value="DUF3016"/>
</dbReference>
<dbReference type="AlphaFoldDB" id="A0A919DDP8"/>
<dbReference type="Proteomes" id="UP000636453">
    <property type="component" value="Unassembled WGS sequence"/>
</dbReference>
<proteinExistence type="predicted"/>
<sequence length="179" mass="19985">MSVRRAAFALVAALLLAAPAWAVRNVTDPGAPRALPAEGPVQVSWHDPAGFTEIRRSRNRAMARRGDWVAELARHLRQRAQARLPTGERLEVVLVDIARAGEYEAAPDPALGDVRIYRDVYPPAIELSFRRLDADGRVRAEGTRRLRDPGYLLHGASGGDPLRFEKRLLDDWLARELPR</sequence>